<accession>A0A4S1W8H4</accession>
<dbReference type="Proteomes" id="UP000309848">
    <property type="component" value="Unassembled WGS sequence"/>
</dbReference>
<dbReference type="AlphaFoldDB" id="A0A4S1W8H4"/>
<sequence length="326" mass="32667">MRFETKLAIAAMSAAALWASPAAAQATRTWVSGVGDDVNPCSRTAPCKTFAGAISKTAAGGEINCLDPGGFGTVTITKSMTIDCSGTFGSVLNSGGINGVVVNDSATATPGTIDVKLRGLSIDGAGTTPGLNGIRFVTGRSLIVEDVFIQNQKSGSGVSIQPTTNVEVYLTHVTVADGGTGVLVQPTGTGTALVTMRNVFAVNNSSNGVRVDSTGNTGTRNRITIYDSELSGNNTAGLNVNAFAGTAAAGVILSDSTVSGNGTGIIANGGFATVRVSDTTITGNTTGVSFANSSAIFSYGDNLLDANPDNVAPNNGAFTGAVIPKR</sequence>
<feature type="chain" id="PRO_5020246458" evidence="1">
    <location>
        <begin position="25"/>
        <end position="326"/>
    </location>
</feature>
<feature type="signal peptide" evidence="1">
    <location>
        <begin position="1"/>
        <end position="24"/>
    </location>
</feature>
<dbReference type="InterPro" id="IPR012334">
    <property type="entry name" value="Pectin_lyas_fold"/>
</dbReference>
<dbReference type="SMART" id="SM00710">
    <property type="entry name" value="PbH1"/>
    <property type="match status" value="6"/>
</dbReference>
<organism evidence="2 3">
    <name type="scientific">Sphingomonas naasensis</name>
    <dbReference type="NCBI Taxonomy" id="1344951"/>
    <lineage>
        <taxon>Bacteria</taxon>
        <taxon>Pseudomonadati</taxon>
        <taxon>Pseudomonadota</taxon>
        <taxon>Alphaproteobacteria</taxon>
        <taxon>Sphingomonadales</taxon>
        <taxon>Sphingomonadaceae</taxon>
        <taxon>Sphingomonas</taxon>
    </lineage>
</organism>
<name>A0A4S1W8H4_9SPHN</name>
<dbReference type="InterPro" id="IPR011050">
    <property type="entry name" value="Pectin_lyase_fold/virulence"/>
</dbReference>
<dbReference type="OrthoDB" id="5498325at2"/>
<evidence type="ECO:0000313" key="2">
    <source>
        <dbReference type="EMBL" id="TGX39194.1"/>
    </source>
</evidence>
<dbReference type="SUPFAM" id="SSF51126">
    <property type="entry name" value="Pectin lyase-like"/>
    <property type="match status" value="1"/>
</dbReference>
<dbReference type="Gene3D" id="2.160.20.10">
    <property type="entry name" value="Single-stranded right-handed beta-helix, Pectin lyase-like"/>
    <property type="match status" value="1"/>
</dbReference>
<gene>
    <name evidence="2" type="ORF">E5A74_16890</name>
</gene>
<protein>
    <submittedName>
        <fullName evidence="2">Right-handed parallel beta-helix repeat-containing protein</fullName>
    </submittedName>
</protein>
<comment type="caution">
    <text evidence="2">The sequence shown here is derived from an EMBL/GenBank/DDBJ whole genome shotgun (WGS) entry which is preliminary data.</text>
</comment>
<keyword evidence="1" id="KW-0732">Signal</keyword>
<keyword evidence="3" id="KW-1185">Reference proteome</keyword>
<dbReference type="EMBL" id="SRXU01000008">
    <property type="protein sequence ID" value="TGX39194.1"/>
    <property type="molecule type" value="Genomic_DNA"/>
</dbReference>
<proteinExistence type="predicted"/>
<dbReference type="InterPro" id="IPR006626">
    <property type="entry name" value="PbH1"/>
</dbReference>
<evidence type="ECO:0000313" key="3">
    <source>
        <dbReference type="Proteomes" id="UP000309848"/>
    </source>
</evidence>
<reference evidence="2 3" key="1">
    <citation type="submission" date="2019-04" db="EMBL/GenBank/DDBJ databases">
        <title>Sphingomonas psychrotolerans sp. nov., isolated from soil in the Tianshan Mountains, Xinjiang, China.</title>
        <authorList>
            <person name="Luo Y."/>
            <person name="Sheng H."/>
        </authorList>
    </citation>
    <scope>NUCLEOTIDE SEQUENCE [LARGE SCALE GENOMIC DNA]</scope>
    <source>
        <strain evidence="2 3">KIS18-15</strain>
    </source>
</reference>
<evidence type="ECO:0000256" key="1">
    <source>
        <dbReference type="SAM" id="SignalP"/>
    </source>
</evidence>